<dbReference type="InterPro" id="IPR011010">
    <property type="entry name" value="DNA_brk_join_enz"/>
</dbReference>
<dbReference type="PANTHER" id="PTHR37490">
    <property type="entry name" value="EXPRESSED PROTEIN"/>
    <property type="match status" value="1"/>
</dbReference>
<evidence type="ECO:0000313" key="5">
    <source>
        <dbReference type="Proteomes" id="UP001152797"/>
    </source>
</evidence>
<feature type="region of interest" description="Disordered" evidence="2">
    <location>
        <begin position="422"/>
        <end position="555"/>
    </location>
</feature>
<feature type="compositionally biased region" description="Basic and acidic residues" evidence="2">
    <location>
        <begin position="712"/>
        <end position="723"/>
    </location>
</feature>
<feature type="compositionally biased region" description="Basic residues" evidence="2">
    <location>
        <begin position="176"/>
        <end position="197"/>
    </location>
</feature>
<evidence type="ECO:0000313" key="4">
    <source>
        <dbReference type="EMBL" id="CAL1149614.1"/>
    </source>
</evidence>
<dbReference type="Gene3D" id="1.10.443.10">
    <property type="entry name" value="Intergrase catalytic core"/>
    <property type="match status" value="1"/>
</dbReference>
<dbReference type="GO" id="GO:0006310">
    <property type="term" value="P:DNA recombination"/>
    <property type="evidence" value="ECO:0007669"/>
    <property type="project" value="UniProtKB-KW"/>
</dbReference>
<evidence type="ECO:0000256" key="2">
    <source>
        <dbReference type="SAM" id="MobiDB-lite"/>
    </source>
</evidence>
<name>A0A9P1CQ14_9DINO</name>
<feature type="compositionally biased region" description="Low complexity" evidence="2">
    <location>
        <begin position="530"/>
        <end position="548"/>
    </location>
</feature>
<dbReference type="EMBL" id="CAMXCT020002179">
    <property type="protein sequence ID" value="CAL1149614.1"/>
    <property type="molecule type" value="Genomic_DNA"/>
</dbReference>
<feature type="region of interest" description="Disordered" evidence="2">
    <location>
        <begin position="2239"/>
        <end position="2259"/>
    </location>
</feature>
<dbReference type="Proteomes" id="UP001152797">
    <property type="component" value="Unassembled WGS sequence"/>
</dbReference>
<dbReference type="EMBL" id="CAMXCT010002179">
    <property type="protein sequence ID" value="CAI3996239.1"/>
    <property type="molecule type" value="Genomic_DNA"/>
</dbReference>
<feature type="compositionally biased region" description="Acidic residues" evidence="2">
    <location>
        <begin position="105"/>
        <end position="118"/>
    </location>
</feature>
<dbReference type="GO" id="GO:0003677">
    <property type="term" value="F:DNA binding"/>
    <property type="evidence" value="ECO:0007669"/>
    <property type="project" value="InterPro"/>
</dbReference>
<feature type="compositionally biased region" description="Basic and acidic residues" evidence="2">
    <location>
        <begin position="156"/>
        <end position="175"/>
    </location>
</feature>
<feature type="region of interest" description="Disordered" evidence="2">
    <location>
        <begin position="376"/>
        <end position="399"/>
    </location>
</feature>
<dbReference type="InterPro" id="IPR021838">
    <property type="entry name" value="DUF3431"/>
</dbReference>
<organism evidence="3">
    <name type="scientific">Cladocopium goreaui</name>
    <dbReference type="NCBI Taxonomy" id="2562237"/>
    <lineage>
        <taxon>Eukaryota</taxon>
        <taxon>Sar</taxon>
        <taxon>Alveolata</taxon>
        <taxon>Dinophyceae</taxon>
        <taxon>Suessiales</taxon>
        <taxon>Symbiodiniaceae</taxon>
        <taxon>Cladocopium</taxon>
    </lineage>
</organism>
<sequence>MPPPPHCNKCKVGFCQPGDSWCVGCSSLELGQSLLKQSWGHPGIRAAAEEAILSAARLVKAFSNLDRGLSRGAAEPGPGLTPKAKAQGPRSRSSRREPSPGGSEEFFDEESEEEEEPDLPPRAPESEEVVKSEPGARERHPGSRAPPEPEGPPPGRPREDRPEIPRRRDSGGDGHSHKKKKKKNKKKKRGGAKHQKHWREQRDPFRRSHRPLGAATLALARSFRAGLDREEAEWLTEEDPLEEDGRREAVEEALRASPKPAVMQRYNTTEAAFWLHRHVPVGSVLVYAAEGSELGAAGSIAVLVTGYESTSLGVWLDTKVLGCSSPDFAKQIAAKFRGSRKRRHHICYPDPEGQCPIPFESGVHLREFEWHPPGAFKEAKDKDKRPAGAAPKAAAAPLEQRLSQLRARVSPRVSFGPVGEEAISAARPGRSAELPRAGILRRPGGGSSPPAPLPLGDQVKKETEVVEVEDSPSKSRGRKTKHKDVGEALARAVAARQSKSQKAEAKKRKKSRSRSREKDKKRKKRKEKGSSSPGSSDDSSGEESSSASLQPPLKKKALKEPGSVFRLLMNQAAEQLAQEGLEMEGSLSAVTKGPRVKLYSFYQLALKPALDPRSRDCKEIALLARGLDLLQEGDLPQLADLLAARLIAVETATRQGWQTAKFLEIQSLEDDGTAPPHILLAAQRHSRQVGKAGGKNSWGRGQGWQWEWGGEEKAKGRIPEARGRKASKKAKATREIGMPGPEETRRSLRKKEARAKEVEPHSRWFFGAVFRVDGCDMCEWGAGAPLEGALASALDGNSIADFKGLMEKLSKCSNLAECGVWLAWGLQRKFLSLSGPIAGPSQAADRKSRSSGLFPLPVTFPVFGGDNWPSLADLQSREVAVECWLGVAITAINALYGCPQDGTLRKPGKVHAAAFRVLKNRIDRFLEGEVPTDLSFEKICLELKERRISYTGEEIAQPVALSVVHIQKGEELKLFELLRERGVIEWVPAETAFVLEATTPDRAWWQVYLDNFLSADAEGKSSDSLHRKLQELAMRAWDSAGILSAEDKQVLSSSEVIELGVRIDGARGLLGVSPERLLKTLLVGQVHKEVLALMCLAPLLQTDLRAGYDSVVTCSDASEHGGAAARSAGLTWSGKSLVGFLADQRLQPVRQGILLISVFNGMGGMFRIYDVLGVCVDGRISIDISRTANREIFGTFCKVKYCVENVASMDERARQEISACLGICPIKLDPADCLPTSRPRLAWCTEELFAMEGLQLWTERDYFRAVVSGPGIPTSSWIRPGWVWEGEHQGAKFPTFMKSIRRQRPPPAPAGFHRAAPETLRRWREDEFRFPPYQYASQFLVSHPTLGQRPLDASERELLLGFGAGHTKTCMSASEAKRSKAAYEDARKSLCGDSYSVLSFAVMASQMCADCMPRMAPAQIVRRFGLAPGATAHPDVEIPLTRWLAYGGSGDPGPAAAHELVKVLLAAKSQKERRRRRAGIRLKDYSITEKTRLRYEKAVSRLLPFLESQPDLSDIDAVLCEYIELQWARGESLYFISDGLSGLHFFWPELRGILRNAWRYFKTWRRIEAPARAPPITVMLVKATISRAVHLDQLGFACMLAIGFHGLLRTGELLKVRNCDLELAKACGILSLKQTKSGLRAGADEAIALRDSLTLQLLDTWRCVVKPAPGDLLWPYSAQCFRGRFREYQRFFRIMQLGFKPYSLRRGGATLLLQQGLAMEAILLRGRWKSLAVARVYLQDGSEATEPDIVWAAKERYCKQRLTLLDSVDSAFARDLRFMEGVVEVRPSLPQLWRCLELLQLQRKQIQVVAEEMLKQLQGILAARATRLVAEESPAGGVAAGTATFRWLDGVSKATPVLHVMEGYINFMCRYAAGDEAEVYKALGFSLYPRLVKLLVSPSPQQERCLEAGPGEKRGSEGTSNDFVLQGFGDCFSAIWILQTRVQRWKTLSDACNSEVLFQLLRQACPAWSMAKGRRKVSSLSSWSKRDAGSWTSPKMLCLSILETPRPSRFGGDALQVSPAAEKLARSFGQLSHFADEEVQTAGRLCWLFAILRPYASSGGLTRHPRRCGLFVTDVMFLIHQLQREVPASCRPLKQIKALKRKCQEELHAMMKCQEEALLTSLKPCRLVATGNGFLEAETALGAAAGEMKATCAALSSLPRPLLQEVTMHLLGLFCHELLAKLLRGEEETTESTARRLQEFPVAMGARMVGVGNRLLETALARGANNDFREVLAGLKGSPSSKAEADSGGGPAAAAPQPATLSADEISSAVTLLTSGQCMVRQSLQAAGLDIQLREKVPSYGKLSLTTDLLGSDFIRFRERRKALQKVMSKEEVIGLMSLSFYDEANGAVLVGSDVRTLPTAVHSSLDDHCAAQQGEAVETPVDLEEIHLQLKMCSKCDFDPVAALQGLAVEVVLAKCFKQCKRGPNARLVRTGHEKGLKVKGMTLAYVLPEPPAPSHKQLQLSVAAPSAIMESTLERFSHICSMTHAMGQKEAKDKTFHEIKSLTAAERVAKLIQNLSGWLLALQAWSAWGMSCFSEIKFGWCEYSSIDPDAPPSCPDYVFSIASFQRKLDSHYVFDQRPPLMEAFFIQRLHDDYKQSLVDADCPNPLIMAAILLAEFQLLAPSWIDLDRGFSLVKKAGSFISPDLANDFVMAISTSGRQLYDEAMKLAREASPFQQHLMASKPAAWPLQRAIKRIQVAQDAVGDAVGVALGIVGRPVPCATEIQGKSSTTSFSTKCFGMDTVARVDFVVAHCREDLSWLTKQLQRVPLGARLLIYEKCGAPLAPDVLAAQLPTEHFMAVWQIDRADIGAARGDECSAYLTHILGSYENLADFTIFLQSDPMDHLHFDFLDLVLRSIAAGTYTTPFLPLNGPRHVRTLTPCLQAVHEEIFKENISELLGPYCCAQFAVSRDAIRRHDKDFYLHMLSLVDGSSNVDLCGMEGTKRSTQCYGFEFLWHVVFGEKPEPPGREDDVRLPLHLRLKHGKEHTRRNWIGVPLARDIPLKMFPDHEHGNPMYAE</sequence>
<feature type="region of interest" description="Disordered" evidence="2">
    <location>
        <begin position="70"/>
        <end position="212"/>
    </location>
</feature>
<feature type="compositionally biased region" description="Basic and acidic residues" evidence="2">
    <location>
        <begin position="124"/>
        <end position="141"/>
    </location>
</feature>
<feature type="region of interest" description="Disordered" evidence="2">
    <location>
        <begin position="712"/>
        <end position="748"/>
    </location>
</feature>
<proteinExistence type="predicted"/>
<dbReference type="OrthoDB" id="426718at2759"/>
<comment type="caution">
    <text evidence="3">The sequence shown here is derived from an EMBL/GenBank/DDBJ whole genome shotgun (WGS) entry which is preliminary data.</text>
</comment>
<feature type="compositionally biased region" description="Basic and acidic residues" evidence="2">
    <location>
        <begin position="377"/>
        <end position="386"/>
    </location>
</feature>
<dbReference type="PANTHER" id="PTHR37490:SF2">
    <property type="match status" value="1"/>
</dbReference>
<evidence type="ECO:0000313" key="3">
    <source>
        <dbReference type="EMBL" id="CAI3996239.1"/>
    </source>
</evidence>
<dbReference type="Pfam" id="PF11913">
    <property type="entry name" value="DUF3431"/>
    <property type="match status" value="1"/>
</dbReference>
<protein>
    <submittedName>
        <fullName evidence="3">Uncharacterized protein</fullName>
    </submittedName>
</protein>
<gene>
    <name evidence="3" type="ORF">C1SCF055_LOCUS22734</name>
</gene>
<accession>A0A9P1CQ14</accession>
<evidence type="ECO:0000256" key="1">
    <source>
        <dbReference type="ARBA" id="ARBA00023172"/>
    </source>
</evidence>
<dbReference type="EMBL" id="CAMXCT030002179">
    <property type="protein sequence ID" value="CAL4783551.1"/>
    <property type="molecule type" value="Genomic_DNA"/>
</dbReference>
<keyword evidence="1" id="KW-0233">DNA recombination</keyword>
<dbReference type="InterPro" id="IPR013762">
    <property type="entry name" value="Integrase-like_cat_sf"/>
</dbReference>
<reference evidence="3" key="1">
    <citation type="submission" date="2022-10" db="EMBL/GenBank/DDBJ databases">
        <authorList>
            <person name="Chen Y."/>
            <person name="Dougan E. K."/>
            <person name="Chan C."/>
            <person name="Rhodes N."/>
            <person name="Thang M."/>
        </authorList>
    </citation>
    <scope>NUCLEOTIDE SEQUENCE</scope>
</reference>
<reference evidence="4" key="2">
    <citation type="submission" date="2024-04" db="EMBL/GenBank/DDBJ databases">
        <authorList>
            <person name="Chen Y."/>
            <person name="Shah S."/>
            <person name="Dougan E. K."/>
            <person name="Thang M."/>
            <person name="Chan C."/>
        </authorList>
    </citation>
    <scope>NUCLEOTIDE SEQUENCE [LARGE SCALE GENOMIC DNA]</scope>
</reference>
<keyword evidence="5" id="KW-1185">Reference proteome</keyword>
<feature type="compositionally biased region" description="Low complexity" evidence="2">
    <location>
        <begin position="387"/>
        <end position="397"/>
    </location>
</feature>
<feature type="compositionally biased region" description="Pro residues" evidence="2">
    <location>
        <begin position="144"/>
        <end position="155"/>
    </location>
</feature>
<feature type="compositionally biased region" description="Basic residues" evidence="2">
    <location>
        <begin position="505"/>
        <end position="527"/>
    </location>
</feature>
<dbReference type="GO" id="GO:0015074">
    <property type="term" value="P:DNA integration"/>
    <property type="evidence" value="ECO:0007669"/>
    <property type="project" value="InterPro"/>
</dbReference>
<dbReference type="SUPFAM" id="SSF56349">
    <property type="entry name" value="DNA breaking-rejoining enzymes"/>
    <property type="match status" value="1"/>
</dbReference>